<accession>A0A919JH49</accession>
<dbReference type="AlphaFoldDB" id="A0A919JH49"/>
<dbReference type="RefSeq" id="WP_203770191.1">
    <property type="nucleotide sequence ID" value="NZ_BAAAYJ010000043.1"/>
</dbReference>
<feature type="compositionally biased region" description="Low complexity" evidence="1">
    <location>
        <begin position="429"/>
        <end position="448"/>
    </location>
</feature>
<feature type="transmembrane region" description="Helical" evidence="2">
    <location>
        <begin position="212"/>
        <end position="245"/>
    </location>
</feature>
<protein>
    <submittedName>
        <fullName evidence="3">Uncharacterized protein</fullName>
    </submittedName>
</protein>
<keyword evidence="2" id="KW-0812">Transmembrane</keyword>
<comment type="caution">
    <text evidence="3">The sequence shown here is derived from an EMBL/GenBank/DDBJ whole genome shotgun (WGS) entry which is preliminary data.</text>
</comment>
<feature type="transmembrane region" description="Helical" evidence="2">
    <location>
        <begin position="21"/>
        <end position="41"/>
    </location>
</feature>
<evidence type="ECO:0000256" key="2">
    <source>
        <dbReference type="SAM" id="Phobius"/>
    </source>
</evidence>
<feature type="transmembrane region" description="Helical" evidence="2">
    <location>
        <begin position="370"/>
        <end position="390"/>
    </location>
</feature>
<keyword evidence="2" id="KW-1133">Transmembrane helix</keyword>
<keyword evidence="2" id="KW-0472">Membrane</keyword>
<evidence type="ECO:0000313" key="3">
    <source>
        <dbReference type="EMBL" id="GIE50411.1"/>
    </source>
</evidence>
<dbReference type="EMBL" id="BOMQ01000048">
    <property type="protein sequence ID" value="GIE50411.1"/>
    <property type="molecule type" value="Genomic_DNA"/>
</dbReference>
<feature type="transmembrane region" description="Helical" evidence="2">
    <location>
        <begin position="321"/>
        <end position="339"/>
    </location>
</feature>
<keyword evidence="4" id="KW-1185">Reference proteome</keyword>
<proteinExistence type="predicted"/>
<feature type="compositionally biased region" description="Pro residues" evidence="1">
    <location>
        <begin position="400"/>
        <end position="428"/>
    </location>
</feature>
<feature type="transmembrane region" description="Helical" evidence="2">
    <location>
        <begin position="140"/>
        <end position="158"/>
    </location>
</feature>
<gene>
    <name evidence="3" type="ORF">Ani05nite_39450</name>
</gene>
<evidence type="ECO:0000313" key="4">
    <source>
        <dbReference type="Proteomes" id="UP000647172"/>
    </source>
</evidence>
<name>A0A919JH49_9ACTN</name>
<sequence length="465" mass="49433">MDTQDVRPAGARPWGPRARRGLVETAWLLLVVAIAALLFLARYDDPRRVASGDSYWYMRQALIFTGVDAGEAARAASRQLCRDINRSLRARRAEPTCRGYRTGGYSPRYVAIFDSRPGYPLFAAPFVATLGLWRGMMAATMVLALLAAALAYLAVWLASGLRSAGVLAVVALFVLPAGFWMSRMLTESGTLAGYLAVVLGATLLLRGRRLGLPVILVALVWLFLVRSASGMAMALILSAAGLLALPGRRPRWPAVTIAAAGLLAVLGWQIAAWTLRLPGLNETIQDFATRHFKQRADVPDPIGWLIGRNLDFWPSRLAAEWAGPAMVVAFLFAAAVLVLRMRPVAALWILTGLTGILMLVAHPVDSEFDRMMAPIWLPVACAFGYAAALATGRWPATPGPAAPVPPGAESPVPAPPAAASPAPAPPAAASPEAASPAAGRPPAIPRQGAARRRRPEAGAPLRAPR</sequence>
<feature type="transmembrane region" description="Helical" evidence="2">
    <location>
        <begin position="252"/>
        <end position="271"/>
    </location>
</feature>
<dbReference type="Proteomes" id="UP000647172">
    <property type="component" value="Unassembled WGS sequence"/>
</dbReference>
<feature type="transmembrane region" description="Helical" evidence="2">
    <location>
        <begin position="346"/>
        <end position="364"/>
    </location>
</feature>
<feature type="transmembrane region" description="Helical" evidence="2">
    <location>
        <begin position="164"/>
        <end position="182"/>
    </location>
</feature>
<reference evidence="3" key="1">
    <citation type="submission" date="2021-01" db="EMBL/GenBank/DDBJ databases">
        <title>Whole genome shotgun sequence of Actinoplanes nipponensis NBRC 14063.</title>
        <authorList>
            <person name="Komaki H."/>
            <person name="Tamura T."/>
        </authorList>
    </citation>
    <scope>NUCLEOTIDE SEQUENCE</scope>
    <source>
        <strain evidence="3">NBRC 14063</strain>
    </source>
</reference>
<evidence type="ECO:0000256" key="1">
    <source>
        <dbReference type="SAM" id="MobiDB-lite"/>
    </source>
</evidence>
<feature type="region of interest" description="Disordered" evidence="1">
    <location>
        <begin position="400"/>
        <end position="465"/>
    </location>
</feature>
<organism evidence="3 4">
    <name type="scientific">Actinoplanes nipponensis</name>
    <dbReference type="NCBI Taxonomy" id="135950"/>
    <lineage>
        <taxon>Bacteria</taxon>
        <taxon>Bacillati</taxon>
        <taxon>Actinomycetota</taxon>
        <taxon>Actinomycetes</taxon>
        <taxon>Micromonosporales</taxon>
        <taxon>Micromonosporaceae</taxon>
        <taxon>Actinoplanes</taxon>
    </lineage>
</organism>